<evidence type="ECO:0000313" key="2">
    <source>
        <dbReference type="EMBL" id="DBA52193.1"/>
    </source>
</evidence>
<organism evidence="2">
    <name type="scientific">Nitrosopumilaceae spindle-shaped virus</name>
    <dbReference type="NCBI Taxonomy" id="3065433"/>
    <lineage>
        <taxon>Viruses</taxon>
    </lineage>
</organism>
<accession>A0AAT9J7K5</accession>
<evidence type="ECO:0000313" key="1">
    <source>
        <dbReference type="EMBL" id="DBA51708.1"/>
    </source>
</evidence>
<reference evidence="2" key="1">
    <citation type="journal article" date="2024" name="Environ. Microbiol. Rep.">
        <title>Hiding in plain sight: The discovery of complete genomes of 11 hypothetical spindle-shaped viruses that putatively infect mesophilic ammonia-oxidizing archaea.</title>
        <authorList>
            <person name="Ni Y."/>
            <person name="Xu T."/>
            <person name="Yan S."/>
            <person name="Chen L."/>
            <person name="Wang Y."/>
        </authorList>
    </citation>
    <scope>NUCLEOTIDE SEQUENCE</scope>
    <source>
        <strain evidence="2">NTT1</strain>
        <strain evidence="1">NTT2</strain>
    </source>
</reference>
<dbReference type="EMBL" id="BK067791">
    <property type="protein sequence ID" value="DBA52193.1"/>
    <property type="molecule type" value="Genomic_DNA"/>
</dbReference>
<sequence length="124" mass="14723">MTSTTNGLEVPDRLNPRSILVCNLALIECGGEMINTPKSIMEHMINNHGWRKVPEMAQEDIDQKKPHPKTKEIMTEESYLKFIDEHPEEWWLDMQFIWTDIRNIHFLHKNSKGVRSLRSYYHEC</sequence>
<proteinExistence type="predicted"/>
<reference evidence="2" key="2">
    <citation type="submission" date="2024-03" db="EMBL/GenBank/DDBJ databases">
        <authorList>
            <person name="Ni Y."/>
            <person name="Xu T."/>
            <person name="Yan S."/>
            <person name="Chen L."/>
            <person name="Wang Y."/>
        </authorList>
    </citation>
    <scope>NUCLEOTIDE SEQUENCE</scope>
    <source>
        <strain evidence="2">NTT1</strain>
        <strain evidence="1">NTT2</strain>
    </source>
</reference>
<protein>
    <submittedName>
        <fullName evidence="2">ORF52</fullName>
    </submittedName>
    <submittedName>
        <fullName evidence="1">ORF9</fullName>
    </submittedName>
</protein>
<dbReference type="EMBL" id="BK067783">
    <property type="protein sequence ID" value="DBA51708.1"/>
    <property type="molecule type" value="Genomic_DNA"/>
</dbReference>
<name>A0AAT9J7K5_9VIRU</name>